<dbReference type="InterPro" id="IPR053188">
    <property type="entry name" value="FkbM_Methyltransferase"/>
</dbReference>
<reference evidence="2 3" key="1">
    <citation type="journal article" date="2019" name="Int. J. Syst. Evol. Microbiol.">
        <title>The Global Catalogue of Microorganisms (GCM) 10K type strain sequencing project: providing services to taxonomists for standard genome sequencing and annotation.</title>
        <authorList>
            <consortium name="The Broad Institute Genomics Platform"/>
            <consortium name="The Broad Institute Genome Sequencing Center for Infectious Disease"/>
            <person name="Wu L."/>
            <person name="Ma J."/>
        </authorList>
    </citation>
    <scope>NUCLEOTIDE SEQUENCE [LARGE SCALE GENOMIC DNA]</scope>
    <source>
        <strain evidence="2 3">JCM 6242</strain>
    </source>
</reference>
<keyword evidence="3" id="KW-1185">Reference proteome</keyword>
<gene>
    <name evidence="2" type="ORF">GCM10010517_05380</name>
</gene>
<dbReference type="Gene3D" id="3.40.50.150">
    <property type="entry name" value="Vaccinia Virus protein VP39"/>
    <property type="match status" value="1"/>
</dbReference>
<comment type="caution">
    <text evidence="2">The sequence shown here is derived from an EMBL/GenBank/DDBJ whole genome shotgun (WGS) entry which is preliminary data.</text>
</comment>
<dbReference type="InterPro" id="IPR006342">
    <property type="entry name" value="FkbM_mtfrase"/>
</dbReference>
<dbReference type="SUPFAM" id="SSF53335">
    <property type="entry name" value="S-adenosyl-L-methionine-dependent methyltransferases"/>
    <property type="match status" value="1"/>
</dbReference>
<dbReference type="EMBL" id="BAAAVI010000002">
    <property type="protein sequence ID" value="GAA2848181.1"/>
    <property type="molecule type" value="Genomic_DNA"/>
</dbReference>
<dbReference type="Pfam" id="PF05050">
    <property type="entry name" value="Methyltransf_21"/>
    <property type="match status" value="1"/>
</dbReference>
<sequence>MTLDGEAARQNARYDALTLEIMRRTCVPTSNCLDVGAADGEILRSMVAAAPAGRHFAIEPLPRCAATLRAGFPQVTVWEAAASDTTGRAGFVHVVSNPAYSGLHERPYHREDEVLASIEVMTVRLDDVVPPDVSLDFVKIDVEGGEVLVLRGARELLRRSRPVIVFEHGGDWVMRHYGTTSAELWRILVEELGYGIGLLDGSAPLSWMAFQESFVSEYYFVAADW</sequence>
<proteinExistence type="predicted"/>
<dbReference type="PANTHER" id="PTHR36973:SF4">
    <property type="entry name" value="NODULATION PROTEIN"/>
    <property type="match status" value="1"/>
</dbReference>
<organism evidence="2 3">
    <name type="scientific">Streptosporangium fragile</name>
    <dbReference type="NCBI Taxonomy" id="46186"/>
    <lineage>
        <taxon>Bacteria</taxon>
        <taxon>Bacillati</taxon>
        <taxon>Actinomycetota</taxon>
        <taxon>Actinomycetes</taxon>
        <taxon>Streptosporangiales</taxon>
        <taxon>Streptosporangiaceae</taxon>
        <taxon>Streptosporangium</taxon>
    </lineage>
</organism>
<evidence type="ECO:0000313" key="2">
    <source>
        <dbReference type="EMBL" id="GAA2848181.1"/>
    </source>
</evidence>
<dbReference type="PANTHER" id="PTHR36973">
    <property type="entry name" value="SLL1456 PROTEIN-RELATED"/>
    <property type="match status" value="1"/>
</dbReference>
<name>A0ABN3VPV0_9ACTN</name>
<accession>A0ABN3VPV0</accession>
<evidence type="ECO:0000313" key="3">
    <source>
        <dbReference type="Proteomes" id="UP001500831"/>
    </source>
</evidence>
<protein>
    <recommendedName>
        <fullName evidence="1">Methyltransferase FkbM domain-containing protein</fullName>
    </recommendedName>
</protein>
<dbReference type="RefSeq" id="WP_344967401.1">
    <property type="nucleotide sequence ID" value="NZ_BAAAVI010000002.1"/>
</dbReference>
<dbReference type="NCBIfam" id="TIGR01444">
    <property type="entry name" value="fkbM_fam"/>
    <property type="match status" value="1"/>
</dbReference>
<dbReference type="Proteomes" id="UP001500831">
    <property type="component" value="Unassembled WGS sequence"/>
</dbReference>
<evidence type="ECO:0000259" key="1">
    <source>
        <dbReference type="Pfam" id="PF05050"/>
    </source>
</evidence>
<dbReference type="InterPro" id="IPR029063">
    <property type="entry name" value="SAM-dependent_MTases_sf"/>
</dbReference>
<feature type="domain" description="Methyltransferase FkbM" evidence="1">
    <location>
        <begin position="34"/>
        <end position="194"/>
    </location>
</feature>